<feature type="domain" description="Paired" evidence="8">
    <location>
        <begin position="48"/>
        <end position="154"/>
    </location>
</feature>
<dbReference type="Gene3D" id="1.10.10.10">
    <property type="entry name" value="Winged helix-like DNA-binding domain superfamily/Winged helix DNA-binding domain"/>
    <property type="match status" value="1"/>
</dbReference>
<keyword evidence="3" id="KW-0563">Paired box</keyword>
<dbReference type="PROSITE" id="PS51057">
    <property type="entry name" value="PAIRED_2"/>
    <property type="match status" value="1"/>
</dbReference>
<evidence type="ECO:0000313" key="9">
    <source>
        <dbReference type="EMBL" id="KJH41289.1"/>
    </source>
</evidence>
<keyword evidence="10" id="KW-1185">Reference proteome</keyword>
<comment type="subcellular location">
    <subcellularLocation>
        <location evidence="1">Nucleus</location>
    </subcellularLocation>
</comment>
<dbReference type="GO" id="GO:0000981">
    <property type="term" value="F:DNA-binding transcription factor activity, RNA polymerase II-specific"/>
    <property type="evidence" value="ECO:0007669"/>
    <property type="project" value="TreeGrafter"/>
</dbReference>
<dbReference type="InterPro" id="IPR043565">
    <property type="entry name" value="PAX_fam"/>
</dbReference>
<evidence type="ECO:0000256" key="1">
    <source>
        <dbReference type="ARBA" id="ARBA00004123"/>
    </source>
</evidence>
<dbReference type="AlphaFoldDB" id="A0A0D8XCB5"/>
<dbReference type="GO" id="GO:0005634">
    <property type="term" value="C:nucleus"/>
    <property type="evidence" value="ECO:0007669"/>
    <property type="project" value="UniProtKB-SubCell"/>
</dbReference>
<dbReference type="SMART" id="SM00351">
    <property type="entry name" value="PAX"/>
    <property type="match status" value="1"/>
</dbReference>
<dbReference type="SUPFAM" id="SSF46689">
    <property type="entry name" value="Homeodomain-like"/>
    <property type="match status" value="1"/>
</dbReference>
<dbReference type="InterPro" id="IPR036388">
    <property type="entry name" value="WH-like_DNA-bd_sf"/>
</dbReference>
<dbReference type="Pfam" id="PF00292">
    <property type="entry name" value="PAX"/>
    <property type="match status" value="1"/>
</dbReference>
<evidence type="ECO:0000313" key="10">
    <source>
        <dbReference type="Proteomes" id="UP000053766"/>
    </source>
</evidence>
<reference evidence="9 10" key="1">
    <citation type="submission" date="2013-11" db="EMBL/GenBank/DDBJ databases">
        <title>Draft genome of the bovine lungworm Dictyocaulus viviparus.</title>
        <authorList>
            <person name="Mitreva M."/>
        </authorList>
    </citation>
    <scope>NUCLEOTIDE SEQUENCE [LARGE SCALE GENOMIC DNA]</scope>
    <source>
        <strain evidence="9 10">HannoverDv2000</strain>
    </source>
</reference>
<proteinExistence type="predicted"/>
<evidence type="ECO:0000256" key="3">
    <source>
        <dbReference type="ARBA" id="ARBA00022724"/>
    </source>
</evidence>
<organism evidence="9 10">
    <name type="scientific">Dictyocaulus viviparus</name>
    <name type="common">Bovine lungworm</name>
    <dbReference type="NCBI Taxonomy" id="29172"/>
    <lineage>
        <taxon>Eukaryota</taxon>
        <taxon>Metazoa</taxon>
        <taxon>Ecdysozoa</taxon>
        <taxon>Nematoda</taxon>
        <taxon>Chromadorea</taxon>
        <taxon>Rhabditida</taxon>
        <taxon>Rhabditina</taxon>
        <taxon>Rhabditomorpha</taxon>
        <taxon>Strongyloidea</taxon>
        <taxon>Metastrongylidae</taxon>
        <taxon>Dictyocaulus</taxon>
    </lineage>
</organism>
<dbReference type="InterPro" id="IPR009057">
    <property type="entry name" value="Homeodomain-like_sf"/>
</dbReference>
<accession>A0A0D8XCB5</accession>
<keyword evidence="2" id="KW-0217">Developmental protein</keyword>
<dbReference type="PANTHER" id="PTHR45636">
    <property type="entry name" value="PAIRED BOX PROTEIN PAX-6-RELATED-RELATED"/>
    <property type="match status" value="1"/>
</dbReference>
<keyword evidence="7" id="KW-0539">Nucleus</keyword>
<dbReference type="OrthoDB" id="5830779at2759"/>
<name>A0A0D8XCB5_DICVI</name>
<sequence>MTPLDALPYSSLFYYNILNSTGFGYLPYSFLSSYDSQSQFQRKPQVLINEDRNKQGRAYNPGRPLSMNERERILHLYENGHKISHIAKLIGVTHSCVSKIMTRYRRTGSMFPRSLSIGILSSKSTTLDDVEGRSECSTSTCSEEWNTFEILTSQ</sequence>
<dbReference type="Proteomes" id="UP000053766">
    <property type="component" value="Unassembled WGS sequence"/>
</dbReference>
<evidence type="ECO:0000256" key="4">
    <source>
        <dbReference type="ARBA" id="ARBA00023015"/>
    </source>
</evidence>
<evidence type="ECO:0000256" key="2">
    <source>
        <dbReference type="ARBA" id="ARBA00022473"/>
    </source>
</evidence>
<dbReference type="STRING" id="29172.A0A0D8XCB5"/>
<dbReference type="InterPro" id="IPR001523">
    <property type="entry name" value="Paired_dom"/>
</dbReference>
<evidence type="ECO:0000259" key="8">
    <source>
        <dbReference type="PROSITE" id="PS51057"/>
    </source>
</evidence>
<evidence type="ECO:0000256" key="7">
    <source>
        <dbReference type="ARBA" id="ARBA00023242"/>
    </source>
</evidence>
<keyword evidence="5" id="KW-0238">DNA-binding</keyword>
<evidence type="ECO:0000256" key="6">
    <source>
        <dbReference type="ARBA" id="ARBA00023163"/>
    </source>
</evidence>
<protein>
    <submittedName>
        <fullName evidence="9">Helix-turn-helix domain of resolvase</fullName>
    </submittedName>
</protein>
<dbReference type="EMBL" id="KN716857">
    <property type="protein sequence ID" value="KJH41289.1"/>
    <property type="molecule type" value="Genomic_DNA"/>
</dbReference>
<gene>
    <name evidence="9" type="ORF">DICVIV_12736</name>
</gene>
<dbReference type="PANTHER" id="PTHR45636:SF42">
    <property type="entry name" value="PROTEIN CBR-NPAX-1"/>
    <property type="match status" value="1"/>
</dbReference>
<keyword evidence="6" id="KW-0804">Transcription</keyword>
<reference evidence="10" key="2">
    <citation type="journal article" date="2016" name="Sci. Rep.">
        <title>Dictyocaulus viviparus genome, variome and transcriptome elucidate lungworm biology and support future intervention.</title>
        <authorList>
            <person name="McNulty S.N."/>
            <person name="Strube C."/>
            <person name="Rosa B.A."/>
            <person name="Martin J.C."/>
            <person name="Tyagi R."/>
            <person name="Choi Y.J."/>
            <person name="Wang Q."/>
            <person name="Hallsworth Pepin K."/>
            <person name="Zhang X."/>
            <person name="Ozersky P."/>
            <person name="Wilson R.K."/>
            <person name="Sternberg P.W."/>
            <person name="Gasser R.B."/>
            <person name="Mitreva M."/>
        </authorList>
    </citation>
    <scope>NUCLEOTIDE SEQUENCE [LARGE SCALE GENOMIC DNA]</scope>
    <source>
        <strain evidence="10">HannoverDv2000</strain>
    </source>
</reference>
<dbReference type="PRINTS" id="PR00027">
    <property type="entry name" value="PAIREDBOX"/>
</dbReference>
<evidence type="ECO:0000256" key="5">
    <source>
        <dbReference type="ARBA" id="ARBA00023125"/>
    </source>
</evidence>
<keyword evidence="4" id="KW-0805">Transcription regulation</keyword>
<dbReference type="GO" id="GO:0000978">
    <property type="term" value="F:RNA polymerase II cis-regulatory region sequence-specific DNA binding"/>
    <property type="evidence" value="ECO:0007669"/>
    <property type="project" value="TreeGrafter"/>
</dbReference>